<organism evidence="2 3">
    <name type="scientific">Streptomyces alfalfae</name>
    <dbReference type="NCBI Taxonomy" id="1642299"/>
    <lineage>
        <taxon>Bacteria</taxon>
        <taxon>Bacillati</taxon>
        <taxon>Actinomycetota</taxon>
        <taxon>Actinomycetes</taxon>
        <taxon>Kitasatosporales</taxon>
        <taxon>Streptomycetaceae</taxon>
        <taxon>Streptomyces</taxon>
    </lineage>
</organism>
<protein>
    <submittedName>
        <fullName evidence="2">Uncharacterized protein</fullName>
    </submittedName>
</protein>
<dbReference type="AlphaFoldDB" id="A0A7T4TZB0"/>
<keyword evidence="1" id="KW-0732">Signal</keyword>
<sequence>MTTSALTKAPSARVAGLTAAALLACTVPALAATDATAADTNTADTLAVEKATGTDSLAVPRTRADGTLIAEAGGSRVELPAMGSGAFTVTDSTGKRLRVGLPGSSAATARVTPNGTVVYSRPADSVDVAAQVGEDGSASALITMKDAAAPKEYRFALDLPSGARALLDEDGGVLVLDGSGELVGTFQAPWAKDATGKPVPTSYRIEGGELVQSVHTDASTAYPVVADPKWWDKTKEIAGGMVSDTWNSMKCGGALAAAFHPGTASYKAIKAAGGVKKLLAVLSGVNSKRGAASALGSGFTTLFGVKSIKKACFDDLK</sequence>
<name>A0A7T4TZB0_9ACTN</name>
<evidence type="ECO:0000313" key="2">
    <source>
        <dbReference type="EMBL" id="QQC90242.1"/>
    </source>
</evidence>
<dbReference type="Proteomes" id="UP000596130">
    <property type="component" value="Chromosome"/>
</dbReference>
<feature type="signal peptide" evidence="1">
    <location>
        <begin position="1"/>
        <end position="31"/>
    </location>
</feature>
<proteinExistence type="predicted"/>
<dbReference type="RefSeq" id="WP_198503131.1">
    <property type="nucleotide sequence ID" value="NZ_CP060742.1"/>
</dbReference>
<dbReference type="EMBL" id="CP065959">
    <property type="protein sequence ID" value="QQC90242.1"/>
    <property type="molecule type" value="Genomic_DNA"/>
</dbReference>
<evidence type="ECO:0000313" key="3">
    <source>
        <dbReference type="Proteomes" id="UP000596130"/>
    </source>
</evidence>
<reference evidence="2 3" key="1">
    <citation type="submission" date="2020-12" db="EMBL/GenBank/DDBJ databases">
        <title>Identification and biosynthesis of polyene macrolides produced by Streptomyces alfalfae Men-myco-93-63.</title>
        <authorList>
            <person name="Liu D."/>
            <person name="Li Y."/>
            <person name="Liu L."/>
            <person name="Han X."/>
            <person name="Shen F."/>
        </authorList>
    </citation>
    <scope>NUCLEOTIDE SEQUENCE [LARGE SCALE GENOMIC DNA]</scope>
    <source>
        <strain evidence="2 3">Men-myco-93-63</strain>
    </source>
</reference>
<feature type="chain" id="PRO_5032618644" evidence="1">
    <location>
        <begin position="32"/>
        <end position="317"/>
    </location>
</feature>
<gene>
    <name evidence="2" type="ORF">I8755_18890</name>
</gene>
<accession>A0A7T4TZB0</accession>
<evidence type="ECO:0000256" key="1">
    <source>
        <dbReference type="SAM" id="SignalP"/>
    </source>
</evidence>